<evidence type="ECO:0000313" key="9">
    <source>
        <dbReference type="Proteomes" id="UP000703269"/>
    </source>
</evidence>
<dbReference type="PANTHER" id="PTHR42718:SF9">
    <property type="entry name" value="MAJOR FACILITATOR SUPERFAMILY MULTIDRUG TRANSPORTER MFSC"/>
    <property type="match status" value="1"/>
</dbReference>
<feature type="transmembrane region" description="Helical" evidence="6">
    <location>
        <begin position="398"/>
        <end position="425"/>
    </location>
</feature>
<reference evidence="8 9" key="1">
    <citation type="submission" date="2021-08" db="EMBL/GenBank/DDBJ databases">
        <title>Draft Genome Sequence of Phanerochaete sordida strain YK-624.</title>
        <authorList>
            <person name="Mori T."/>
            <person name="Dohra H."/>
            <person name="Suzuki T."/>
            <person name="Kawagishi H."/>
            <person name="Hirai H."/>
        </authorList>
    </citation>
    <scope>NUCLEOTIDE SEQUENCE [LARGE SCALE GENOMIC DNA]</scope>
    <source>
        <strain evidence="8 9">YK-624</strain>
    </source>
</reference>
<evidence type="ECO:0000256" key="2">
    <source>
        <dbReference type="ARBA" id="ARBA00022448"/>
    </source>
</evidence>
<feature type="transmembrane region" description="Helical" evidence="6">
    <location>
        <begin position="492"/>
        <end position="512"/>
    </location>
</feature>
<feature type="transmembrane region" description="Helical" evidence="6">
    <location>
        <begin position="308"/>
        <end position="328"/>
    </location>
</feature>
<evidence type="ECO:0000256" key="1">
    <source>
        <dbReference type="ARBA" id="ARBA00004141"/>
    </source>
</evidence>
<dbReference type="SUPFAM" id="SSF103473">
    <property type="entry name" value="MFS general substrate transporter"/>
    <property type="match status" value="2"/>
</dbReference>
<dbReference type="Pfam" id="PF07690">
    <property type="entry name" value="MFS_1"/>
    <property type="match status" value="1"/>
</dbReference>
<feature type="transmembrane region" description="Helical" evidence="6">
    <location>
        <begin position="21"/>
        <end position="40"/>
    </location>
</feature>
<keyword evidence="9" id="KW-1185">Reference proteome</keyword>
<dbReference type="PANTHER" id="PTHR42718">
    <property type="entry name" value="MAJOR FACILITATOR SUPERFAMILY MULTIDRUG TRANSPORTER MFSC"/>
    <property type="match status" value="1"/>
</dbReference>
<keyword evidence="2" id="KW-0813">Transport</keyword>
<dbReference type="InterPro" id="IPR011701">
    <property type="entry name" value="MFS"/>
</dbReference>
<gene>
    <name evidence="8" type="ORF">PsYK624_016740</name>
</gene>
<dbReference type="Gene3D" id="1.20.1720.10">
    <property type="entry name" value="Multidrug resistance protein D"/>
    <property type="match status" value="1"/>
</dbReference>
<feature type="transmembrane region" description="Helical" evidence="6">
    <location>
        <begin position="371"/>
        <end position="392"/>
    </location>
</feature>
<dbReference type="Proteomes" id="UP000703269">
    <property type="component" value="Unassembled WGS sequence"/>
</dbReference>
<dbReference type="EMBL" id="BPQB01000002">
    <property type="protein sequence ID" value="GJE85595.1"/>
    <property type="molecule type" value="Genomic_DNA"/>
</dbReference>
<feature type="transmembrane region" description="Helical" evidence="6">
    <location>
        <begin position="348"/>
        <end position="366"/>
    </location>
</feature>
<keyword evidence="3 6" id="KW-0812">Transmembrane</keyword>
<protein>
    <submittedName>
        <fullName evidence="8">Efflux transporter</fullName>
    </submittedName>
</protein>
<evidence type="ECO:0000259" key="7">
    <source>
        <dbReference type="PROSITE" id="PS50850"/>
    </source>
</evidence>
<feature type="transmembrane region" description="Helical" evidence="6">
    <location>
        <begin position="63"/>
        <end position="81"/>
    </location>
</feature>
<name>A0A9P3G0A2_9APHY</name>
<dbReference type="OrthoDB" id="5086884at2759"/>
<proteinExistence type="predicted"/>
<evidence type="ECO:0000313" key="8">
    <source>
        <dbReference type="EMBL" id="GJE85595.1"/>
    </source>
</evidence>
<dbReference type="PROSITE" id="PS50850">
    <property type="entry name" value="MFS"/>
    <property type="match status" value="1"/>
</dbReference>
<dbReference type="GO" id="GO:0016020">
    <property type="term" value="C:membrane"/>
    <property type="evidence" value="ECO:0007669"/>
    <property type="project" value="UniProtKB-SubCell"/>
</dbReference>
<feature type="transmembrane region" description="Helical" evidence="6">
    <location>
        <begin position="437"/>
        <end position="459"/>
    </location>
</feature>
<accession>A0A9P3G0A2</accession>
<dbReference type="GO" id="GO:0022857">
    <property type="term" value="F:transmembrane transporter activity"/>
    <property type="evidence" value="ECO:0007669"/>
    <property type="project" value="InterPro"/>
</dbReference>
<dbReference type="InterPro" id="IPR036259">
    <property type="entry name" value="MFS_trans_sf"/>
</dbReference>
<keyword evidence="5 6" id="KW-0472">Membrane</keyword>
<dbReference type="InterPro" id="IPR005829">
    <property type="entry name" value="Sugar_transporter_CS"/>
</dbReference>
<feature type="transmembrane region" description="Helical" evidence="6">
    <location>
        <begin position="93"/>
        <end position="112"/>
    </location>
</feature>
<comment type="subcellular location">
    <subcellularLocation>
        <location evidence="1">Membrane</location>
        <topology evidence="1">Multi-pass membrane protein</topology>
    </subcellularLocation>
</comment>
<sequence length="555" mass="59382">MARPEKQAEPNPHTDVVERSVWKSIALVAICTLSMIVNNACSSSASIALPTIGEKLHIVQYKLQWILSAYALSSGCLLLLLGRLADLYGRKRMFLLGVACLSVFSLGCGFAQNEITIDVLRGLQGVGGAAVIPASLGILAHAFPPSPARAIAFSTFAAGAPIGGAIGILVGGVLTQLTAATWRSVFFLLAGLGAACFVGGYLVIEKDVPSNERDRRVDWLGAFLVTAGLVLIVFVLSDGSIAPNGWNTGYIIAFIVIGVILLLLFIGWQHYLEKIHSDPDLAARAATKWYLAPPLMKLSIWTRMKGRMAVMLCIAFVEWCSFFSWMLWVQLYYQNYLLLTPVLTMIRLIPMFITGCICNLVVALVIGRVDVVFLIIFGTILTATANLLFAVIKVHAPYWAFGFPAAIVSVVGADFVFAAGTLFVAKISLPHEQSLAGALFQTMTQLGSSFGLAITTIIFNSVLTKESRAAGVAVDKSGTNAPRAAQLDAYRAAMWGGFAFGILGAVLAALFLRHVGIVGHRGDVDALIDDEATAHAVGEFRAGDDGDEKDAEKPQ</sequence>
<evidence type="ECO:0000256" key="4">
    <source>
        <dbReference type="ARBA" id="ARBA00022989"/>
    </source>
</evidence>
<feature type="transmembrane region" description="Helical" evidence="6">
    <location>
        <begin position="248"/>
        <end position="268"/>
    </location>
</feature>
<comment type="caution">
    <text evidence="8">The sequence shown here is derived from an EMBL/GenBank/DDBJ whole genome shotgun (WGS) entry which is preliminary data.</text>
</comment>
<evidence type="ECO:0000256" key="6">
    <source>
        <dbReference type="SAM" id="Phobius"/>
    </source>
</evidence>
<dbReference type="PROSITE" id="PS00216">
    <property type="entry name" value="SUGAR_TRANSPORT_1"/>
    <property type="match status" value="1"/>
</dbReference>
<evidence type="ECO:0000256" key="5">
    <source>
        <dbReference type="ARBA" id="ARBA00023136"/>
    </source>
</evidence>
<feature type="transmembrane region" description="Helical" evidence="6">
    <location>
        <begin position="185"/>
        <end position="204"/>
    </location>
</feature>
<dbReference type="AlphaFoldDB" id="A0A9P3G0A2"/>
<feature type="domain" description="Major facilitator superfamily (MFS) profile" evidence="7">
    <location>
        <begin position="27"/>
        <end position="516"/>
    </location>
</feature>
<keyword evidence="4 6" id="KW-1133">Transmembrane helix</keyword>
<dbReference type="InterPro" id="IPR020846">
    <property type="entry name" value="MFS_dom"/>
</dbReference>
<feature type="transmembrane region" description="Helical" evidence="6">
    <location>
        <begin position="150"/>
        <end position="173"/>
    </location>
</feature>
<evidence type="ECO:0000256" key="3">
    <source>
        <dbReference type="ARBA" id="ARBA00022692"/>
    </source>
</evidence>
<dbReference type="Gene3D" id="1.20.1250.20">
    <property type="entry name" value="MFS general substrate transporter like domains"/>
    <property type="match status" value="1"/>
</dbReference>
<feature type="transmembrane region" description="Helical" evidence="6">
    <location>
        <begin position="124"/>
        <end position="143"/>
    </location>
</feature>
<feature type="transmembrane region" description="Helical" evidence="6">
    <location>
        <begin position="216"/>
        <end position="236"/>
    </location>
</feature>
<organism evidence="8 9">
    <name type="scientific">Phanerochaete sordida</name>
    <dbReference type="NCBI Taxonomy" id="48140"/>
    <lineage>
        <taxon>Eukaryota</taxon>
        <taxon>Fungi</taxon>
        <taxon>Dikarya</taxon>
        <taxon>Basidiomycota</taxon>
        <taxon>Agaricomycotina</taxon>
        <taxon>Agaricomycetes</taxon>
        <taxon>Polyporales</taxon>
        <taxon>Phanerochaetaceae</taxon>
        <taxon>Phanerochaete</taxon>
    </lineage>
</organism>